<comment type="function">
    <text evidence="6">Required for vacuolar assembly and vacuolar traffic.</text>
</comment>
<dbReference type="Pfam" id="PF23556">
    <property type="entry name" value="TPR_Vps41"/>
    <property type="match status" value="1"/>
</dbReference>
<dbReference type="Gene3D" id="1.25.40.10">
    <property type="entry name" value="Tetratricopeptide repeat domain"/>
    <property type="match status" value="1"/>
</dbReference>
<evidence type="ECO:0000256" key="4">
    <source>
        <dbReference type="ARBA" id="ARBA00022448"/>
    </source>
</evidence>
<proteinExistence type="inferred from homology"/>
<evidence type="ECO:0000313" key="11">
    <source>
        <dbReference type="Proteomes" id="UP000242875"/>
    </source>
</evidence>
<dbReference type="GO" id="GO:0034058">
    <property type="term" value="P:endosomal vesicle fusion"/>
    <property type="evidence" value="ECO:0007669"/>
    <property type="project" value="UniProtKB-UniRule"/>
</dbReference>
<dbReference type="AlphaFoldDB" id="A0A261Y0G8"/>
<dbReference type="PANTHER" id="PTHR12616">
    <property type="entry name" value="VACUOLAR PROTEIN SORTING VPS41"/>
    <property type="match status" value="1"/>
</dbReference>
<dbReference type="InterPro" id="IPR013083">
    <property type="entry name" value="Znf_RING/FYVE/PHD"/>
</dbReference>
<dbReference type="InterPro" id="IPR001841">
    <property type="entry name" value="Znf_RING"/>
</dbReference>
<accession>A0A261Y0G8</accession>
<evidence type="ECO:0000256" key="6">
    <source>
        <dbReference type="PIRNR" id="PIRNR028921"/>
    </source>
</evidence>
<comment type="similarity">
    <text evidence="3 6">Belongs to the VPS41 family.</text>
</comment>
<dbReference type="InterPro" id="IPR011990">
    <property type="entry name" value="TPR-like_helical_dom_sf"/>
</dbReference>
<evidence type="ECO:0000313" key="10">
    <source>
        <dbReference type="EMBL" id="OZJ04120.1"/>
    </source>
</evidence>
<evidence type="ECO:0000256" key="8">
    <source>
        <dbReference type="PROSITE-ProRule" id="PRU01006"/>
    </source>
</evidence>
<keyword evidence="7" id="KW-0862">Zinc</keyword>
<dbReference type="Pfam" id="PF23411">
    <property type="entry name" value="Beta-prop_Vps41"/>
    <property type="match status" value="1"/>
</dbReference>
<dbReference type="InterPro" id="IPR045111">
    <property type="entry name" value="Vps41/Vps8"/>
</dbReference>
<evidence type="ECO:0000256" key="2">
    <source>
        <dbReference type="ARBA" id="ARBA00004603"/>
    </source>
</evidence>
<keyword evidence="6" id="KW-0926">Vacuole</keyword>
<dbReference type="SMART" id="SM00184">
    <property type="entry name" value="RING"/>
    <property type="match status" value="1"/>
</dbReference>
<reference evidence="10 11" key="1">
    <citation type="journal article" date="2017" name="Mycologia">
        <title>Bifiguratus adelaidae, gen. et sp. nov., a new member of Mucoromycotina in endophytic and soil-dwelling habitats.</title>
        <authorList>
            <person name="Torres-Cruz T.J."/>
            <person name="Billingsley Tobias T.L."/>
            <person name="Almatruk M."/>
            <person name="Hesse C."/>
            <person name="Kuske C.R."/>
            <person name="Desiro A."/>
            <person name="Benucci G.M."/>
            <person name="Bonito G."/>
            <person name="Stajich J.E."/>
            <person name="Dunlap C."/>
            <person name="Arnold A.E."/>
            <person name="Porras-Alfaro A."/>
        </authorList>
    </citation>
    <scope>NUCLEOTIDE SEQUENCE [LARGE SCALE GENOMIC DNA]</scope>
    <source>
        <strain evidence="10 11">AZ0501</strain>
    </source>
</reference>
<dbReference type="GO" id="GO:0016236">
    <property type="term" value="P:macroautophagy"/>
    <property type="evidence" value="ECO:0007669"/>
    <property type="project" value="TreeGrafter"/>
</dbReference>
<dbReference type="SMART" id="SM00299">
    <property type="entry name" value="CLH"/>
    <property type="match status" value="1"/>
</dbReference>
<dbReference type="PIRSF" id="PIRSF028921">
    <property type="entry name" value="VPS41"/>
    <property type="match status" value="1"/>
</dbReference>
<dbReference type="GO" id="GO:0030897">
    <property type="term" value="C:HOPS complex"/>
    <property type="evidence" value="ECO:0007669"/>
    <property type="project" value="UniProtKB-UniRule"/>
</dbReference>
<dbReference type="GO" id="GO:0005770">
    <property type="term" value="C:late endosome"/>
    <property type="evidence" value="ECO:0007669"/>
    <property type="project" value="UniProtKB-SubCell"/>
</dbReference>
<keyword evidence="11" id="KW-1185">Reference proteome</keyword>
<evidence type="ECO:0000256" key="3">
    <source>
        <dbReference type="ARBA" id="ARBA00009582"/>
    </source>
</evidence>
<protein>
    <recommendedName>
        <fullName evidence="6">Vacuolar protein sorting-associated protein 41</fullName>
    </recommendedName>
</protein>
<evidence type="ECO:0000256" key="5">
    <source>
        <dbReference type="ARBA" id="ARBA00022927"/>
    </source>
</evidence>
<keyword evidence="7" id="KW-0863">Zinc-finger</keyword>
<dbReference type="Gene3D" id="3.30.40.10">
    <property type="entry name" value="Zinc/RING finger domain, C3HC4 (zinc finger)"/>
    <property type="match status" value="1"/>
</dbReference>
<evidence type="ECO:0000256" key="1">
    <source>
        <dbReference type="ARBA" id="ARBA00004132"/>
    </source>
</evidence>
<dbReference type="OrthoDB" id="244107at2759"/>
<dbReference type="InterPro" id="IPR057780">
    <property type="entry name" value="Beta-prop_Vps41"/>
</dbReference>
<feature type="domain" description="RING-type" evidence="9">
    <location>
        <begin position="749"/>
        <end position="816"/>
    </location>
</feature>
<sequence length="859" mass="99378">MLVGRVLVNHLYGDETTVLNYRRPVKAVAIAPNYAHHSTKNVVSGGMAEQLIMNEKSRWGGLGGLTATHKDTILHLNEGPIYAIRWRKNLIAWSNDLGVKIYDTATGQRITYVNRPPGSPRPDLYKCRLFWKNDTTLMIGWADMVKIAVVRERQKSEQQPGLPSQYVEIISMYQTDFMISGIASFNEDVLLLAYVLEDELQTLADESEPPPEERQRRREALRPEIRIISHDNEELSNDVLAVNGYHLYQANDYMLDHLEAENHFYIMSPKDIVLARPRDINDHLQWLVEHERYEEALKTINENTSDAIDPKFNVKDIGHRYLEWLIAEDDWEKCGAMCQKLLPNDQEQWEAWVFRFLECKHIQASGSHGAAIAPYVPLQEPQLSSTVYEVILAWLLNNDPKELLITLRTWPSTLYNIQSVIIAIKDKLRDKQEETLLECLAELYTYDGQPAKAIEYYLLLHKPNAFDLIARYNLFSEVKDKVMLLMDFDQELMRREEEAWAKSENGPAERERLREEVGNRASDMPAVQMLVQHTDAIKPRTVVQQLKSKRKYLHTYLDALFERDPQLGIEFHDLQVELYAEFDYPKLLDFLRASNYINLEKAYKACEKRDLVPEMVFILGRMGNNREALMLIIERLQDVQRAIEFAKEQNDDDLWEDLLTYSMDKPSFIKALLENVGVDIDPIRLIKRIPQGLAIPDLKPALMKILYDYRLQLSLRQGTQKILVSDSVELADRMWQTQRHGVAFRDQACPICDLDTGMEQTIIVFFCGHAYHEDCLFKDAVPLSLDQQLTQTTLQAKLDHAAILRSARTMKCPRCEEQTREVNFKAGGFVRNKRIKAPHAEPLPQKETDDIVPMVPLTL</sequence>
<keyword evidence="5 6" id="KW-0653">Protein transport</keyword>
<dbReference type="GO" id="GO:0000329">
    <property type="term" value="C:fungal-type vacuole membrane"/>
    <property type="evidence" value="ECO:0007669"/>
    <property type="project" value="UniProtKB-UniRule"/>
</dbReference>
<dbReference type="GO" id="GO:0006623">
    <property type="term" value="P:protein targeting to vacuole"/>
    <property type="evidence" value="ECO:0007669"/>
    <property type="project" value="InterPro"/>
</dbReference>
<comment type="caution">
    <text evidence="10">The sequence shown here is derived from an EMBL/GenBank/DDBJ whole genome shotgun (WGS) entry which is preliminary data.</text>
</comment>
<name>A0A261Y0G8_9FUNG</name>
<dbReference type="Proteomes" id="UP000242875">
    <property type="component" value="Unassembled WGS sequence"/>
</dbReference>
<organism evidence="10 11">
    <name type="scientific">Bifiguratus adelaidae</name>
    <dbReference type="NCBI Taxonomy" id="1938954"/>
    <lineage>
        <taxon>Eukaryota</taxon>
        <taxon>Fungi</taxon>
        <taxon>Fungi incertae sedis</taxon>
        <taxon>Mucoromycota</taxon>
        <taxon>Mucoromycotina</taxon>
        <taxon>Endogonomycetes</taxon>
        <taxon>Endogonales</taxon>
        <taxon>Endogonales incertae sedis</taxon>
        <taxon>Bifiguratus</taxon>
    </lineage>
</organism>
<dbReference type="EMBL" id="MVBO01000052">
    <property type="protein sequence ID" value="OZJ04120.1"/>
    <property type="molecule type" value="Genomic_DNA"/>
</dbReference>
<dbReference type="PROSITE" id="PS50089">
    <property type="entry name" value="ZF_RING_2"/>
    <property type="match status" value="1"/>
</dbReference>
<comment type="subcellular location">
    <subcellularLocation>
        <location evidence="1">Cytoplasmic vesicle</location>
        <location evidence="1">Clathrin-coated vesicle</location>
    </subcellularLocation>
    <subcellularLocation>
        <location evidence="2">Late endosome</location>
    </subcellularLocation>
    <subcellularLocation>
        <location evidence="6">Vacuole</location>
    </subcellularLocation>
</comment>
<dbReference type="GO" id="GO:0008270">
    <property type="term" value="F:zinc ion binding"/>
    <property type="evidence" value="ECO:0007669"/>
    <property type="project" value="UniProtKB-KW"/>
</dbReference>
<dbReference type="GO" id="GO:0030136">
    <property type="term" value="C:clathrin-coated vesicle"/>
    <property type="evidence" value="ECO:0007669"/>
    <property type="project" value="UniProtKB-SubCell"/>
</dbReference>
<dbReference type="PANTHER" id="PTHR12616:SF1">
    <property type="entry name" value="VACUOLAR PROTEIN SORTING-ASSOCIATED PROTEIN 41 HOMOLOG"/>
    <property type="match status" value="1"/>
</dbReference>
<dbReference type="PROSITE" id="PS50236">
    <property type="entry name" value="CHCR"/>
    <property type="match status" value="1"/>
</dbReference>
<dbReference type="GO" id="GO:0009267">
    <property type="term" value="P:cellular response to starvation"/>
    <property type="evidence" value="ECO:0007669"/>
    <property type="project" value="TreeGrafter"/>
</dbReference>
<dbReference type="InterPro" id="IPR000547">
    <property type="entry name" value="Clathrin_H-chain/VPS_repeat"/>
</dbReference>
<evidence type="ECO:0000256" key="7">
    <source>
        <dbReference type="PROSITE-ProRule" id="PRU00175"/>
    </source>
</evidence>
<evidence type="ECO:0000259" key="9">
    <source>
        <dbReference type="PROSITE" id="PS50089"/>
    </source>
</evidence>
<dbReference type="GO" id="GO:0005794">
    <property type="term" value="C:Golgi apparatus"/>
    <property type="evidence" value="ECO:0007669"/>
    <property type="project" value="UniProtKB-SubCell"/>
</dbReference>
<keyword evidence="4 6" id="KW-0813">Transport</keyword>
<keyword evidence="7" id="KW-0479">Metal-binding</keyword>
<gene>
    <name evidence="10" type="ORF">BZG36_02827</name>
</gene>
<dbReference type="InterPro" id="IPR016902">
    <property type="entry name" value="Vps41"/>
</dbReference>
<feature type="repeat" description="CHCR" evidence="8">
    <location>
        <begin position="527"/>
        <end position="671"/>
    </location>
</feature>